<evidence type="ECO:0000313" key="1">
    <source>
        <dbReference type="EMBL" id="ONG58812.1"/>
    </source>
</evidence>
<protein>
    <recommendedName>
        <fullName evidence="3">Response regulatory domain-containing protein</fullName>
    </recommendedName>
</protein>
<evidence type="ECO:0008006" key="3">
    <source>
        <dbReference type="Google" id="ProtNLM"/>
    </source>
</evidence>
<gene>
    <name evidence="1" type="ORF">BKE38_01915</name>
</gene>
<sequence length="118" mass="13153">MLSGRRILVAESDYYSAMELCFSLHEVGAIIIGPASSEDAALDLLLPGQVDLVVFNAWLRDQRVTLLAECLRRLRVPSVMVNDRLLSSSDPLCQGRPQMLHPLTHDRFQRVVANLLPA</sequence>
<name>A0A1V2H806_9PROT</name>
<evidence type="ECO:0000313" key="2">
    <source>
        <dbReference type="Proteomes" id="UP000188879"/>
    </source>
</evidence>
<comment type="caution">
    <text evidence="1">The sequence shown here is derived from an EMBL/GenBank/DDBJ whole genome shotgun (WGS) entry which is preliminary data.</text>
</comment>
<accession>A0A1V2H806</accession>
<dbReference type="SUPFAM" id="SSF52172">
    <property type="entry name" value="CheY-like"/>
    <property type="match status" value="1"/>
</dbReference>
<dbReference type="AlphaFoldDB" id="A0A1V2H806"/>
<reference evidence="1 2" key="1">
    <citation type="submission" date="2016-10" db="EMBL/GenBank/DDBJ databases">
        <title>Draft Genome sequence of Roseomonas sp. strain M3.</title>
        <authorList>
            <person name="Subhash Y."/>
            <person name="Lee S."/>
        </authorList>
    </citation>
    <scope>NUCLEOTIDE SEQUENCE [LARGE SCALE GENOMIC DNA]</scope>
    <source>
        <strain evidence="1 2">M3</strain>
    </source>
</reference>
<organism evidence="1 2">
    <name type="scientific">Teichococcus deserti</name>
    <dbReference type="NCBI Taxonomy" id="1817963"/>
    <lineage>
        <taxon>Bacteria</taxon>
        <taxon>Pseudomonadati</taxon>
        <taxon>Pseudomonadota</taxon>
        <taxon>Alphaproteobacteria</taxon>
        <taxon>Acetobacterales</taxon>
        <taxon>Roseomonadaceae</taxon>
        <taxon>Roseomonas</taxon>
    </lineage>
</organism>
<dbReference type="EMBL" id="MLCO01000012">
    <property type="protein sequence ID" value="ONG58812.1"/>
    <property type="molecule type" value="Genomic_DNA"/>
</dbReference>
<proteinExistence type="predicted"/>
<dbReference type="Proteomes" id="UP000188879">
    <property type="component" value="Unassembled WGS sequence"/>
</dbReference>
<dbReference type="InterPro" id="IPR011006">
    <property type="entry name" value="CheY-like_superfamily"/>
</dbReference>
<dbReference type="Gene3D" id="3.40.50.2300">
    <property type="match status" value="1"/>
</dbReference>
<keyword evidence="2" id="KW-1185">Reference proteome</keyword>